<reference evidence="2" key="1">
    <citation type="submission" date="2021-02" db="EMBL/GenBank/DDBJ databases">
        <authorList>
            <person name="Nowell W R."/>
        </authorList>
    </citation>
    <scope>NUCLEOTIDE SEQUENCE</scope>
</reference>
<dbReference type="Gene3D" id="3.60.60.10">
    <property type="entry name" value="Penicillin V Acylase, Chain A"/>
    <property type="match status" value="1"/>
</dbReference>
<comment type="similarity">
    <text evidence="1">Belongs to the peptidase C69 family. Secernin subfamily.</text>
</comment>
<dbReference type="AlphaFoldDB" id="A0A818G0N2"/>
<organism evidence="2 3">
    <name type="scientific">Rotaria sordida</name>
    <dbReference type="NCBI Taxonomy" id="392033"/>
    <lineage>
        <taxon>Eukaryota</taxon>
        <taxon>Metazoa</taxon>
        <taxon>Spiralia</taxon>
        <taxon>Gnathifera</taxon>
        <taxon>Rotifera</taxon>
        <taxon>Eurotatoria</taxon>
        <taxon>Bdelloidea</taxon>
        <taxon>Philodinida</taxon>
        <taxon>Philodinidae</taxon>
        <taxon>Rotaria</taxon>
    </lineage>
</organism>
<comment type="caution">
    <text evidence="2">The sequence shown here is derived from an EMBL/GenBank/DDBJ whole genome shotgun (WGS) entry which is preliminary data.</text>
</comment>
<evidence type="ECO:0008006" key="4">
    <source>
        <dbReference type="Google" id="ProtNLM"/>
    </source>
</evidence>
<gene>
    <name evidence="2" type="ORF">OTI717_LOCUS690</name>
</gene>
<sequence>MTNKSIARSCDTFVVLPPLTDSTFHIFGKNSDRPASEVQEIIFVSKEHTTENKDHVHCTHIQVPQASTTYRCILSKPAWCWGAEMGANEHGVCIGNEAVFSKIAYHTRDMALTGLDIVRLALERAKTAKLAVEIIGDLVVKYGQGGTCYNPTAGFSSGYDNSFLVVDSDEAWVVETCDRVWVAKQIKEGYYNISNIYTIEDDYTIQSNNLETFAKDKKLWNGKEKLNFAETFQTSSACGHSRLKAGQKLLENLTKNGNFSVFDMISILRDDQSDICMLGDGDDCITTASQVSVLLPTNKKTSQLNACHFFTGTPNPKTSLFKPFIFTDKVELGPLTVSTPVEITSHRIHPLYSARQKASREQLEDKRLKDFEHEGIIEIIGKLKSSSNENNADTFDTLFHDTVSAEIELLREHLPTKHS</sequence>
<dbReference type="Pfam" id="PF03577">
    <property type="entry name" value="Peptidase_C69"/>
    <property type="match status" value="1"/>
</dbReference>
<dbReference type="Proteomes" id="UP000663823">
    <property type="component" value="Unassembled WGS sequence"/>
</dbReference>
<dbReference type="PANTHER" id="PTHR12994">
    <property type="entry name" value="SECERNIN"/>
    <property type="match status" value="1"/>
</dbReference>
<protein>
    <recommendedName>
        <fullName evidence="4">Secernin-3</fullName>
    </recommendedName>
</protein>
<dbReference type="PANTHER" id="PTHR12994:SF17">
    <property type="entry name" value="LD30995P"/>
    <property type="match status" value="1"/>
</dbReference>
<dbReference type="GO" id="GO:0006508">
    <property type="term" value="P:proteolysis"/>
    <property type="evidence" value="ECO:0007669"/>
    <property type="project" value="InterPro"/>
</dbReference>
<evidence type="ECO:0000313" key="2">
    <source>
        <dbReference type="EMBL" id="CAF3483762.1"/>
    </source>
</evidence>
<proteinExistence type="inferred from homology"/>
<accession>A0A818G0N2</accession>
<dbReference type="InterPro" id="IPR005322">
    <property type="entry name" value="Peptidase_C69"/>
</dbReference>
<evidence type="ECO:0000256" key="1">
    <source>
        <dbReference type="ARBA" id="ARBA00005705"/>
    </source>
</evidence>
<dbReference type="GO" id="GO:0016805">
    <property type="term" value="F:dipeptidase activity"/>
    <property type="evidence" value="ECO:0007669"/>
    <property type="project" value="InterPro"/>
</dbReference>
<name>A0A818G0N2_9BILA</name>
<dbReference type="GO" id="GO:0070004">
    <property type="term" value="F:cysteine-type exopeptidase activity"/>
    <property type="evidence" value="ECO:0007669"/>
    <property type="project" value="InterPro"/>
</dbReference>
<dbReference type="EMBL" id="CAJOAX010000025">
    <property type="protein sequence ID" value="CAF3483762.1"/>
    <property type="molecule type" value="Genomic_DNA"/>
</dbReference>
<evidence type="ECO:0000313" key="3">
    <source>
        <dbReference type="Proteomes" id="UP000663823"/>
    </source>
</evidence>